<organism evidence="1 3">
    <name type="scientific">Chryseobacterium kwangjuense</name>
    <dbReference type="NCBI Taxonomy" id="267125"/>
    <lineage>
        <taxon>Bacteria</taxon>
        <taxon>Pseudomonadati</taxon>
        <taxon>Bacteroidota</taxon>
        <taxon>Flavobacteriia</taxon>
        <taxon>Flavobacteriales</taxon>
        <taxon>Weeksellaceae</taxon>
        <taxon>Chryseobacterium group</taxon>
        <taxon>Chryseobacterium</taxon>
    </lineage>
</organism>
<reference evidence="3" key="1">
    <citation type="submission" date="2015-12" db="EMBL/GenBank/DDBJ databases">
        <title>Genome sequence of a biocontrol rhizobacterium Chryseobacterium kwangjuense strain KJ1R5 isolated from pepper (Capsicum annuum L.).</title>
        <authorList>
            <person name="Jeong J.-J."/>
            <person name="Park H."/>
            <person name="Mannaa M."/>
            <person name="Sang M.K."/>
            <person name="Choi I.-G."/>
            <person name="Kim K.D."/>
        </authorList>
    </citation>
    <scope>NUCLEOTIDE SEQUENCE [LARGE SCALE GENOMIC DNA]</scope>
    <source>
        <strain evidence="3">KJ1R5</strain>
    </source>
</reference>
<evidence type="ECO:0000313" key="2">
    <source>
        <dbReference type="EMBL" id="MFN1215502.1"/>
    </source>
</evidence>
<evidence type="ECO:0000313" key="4">
    <source>
        <dbReference type="Proteomes" id="UP001634154"/>
    </source>
</evidence>
<dbReference type="Proteomes" id="UP001634154">
    <property type="component" value="Unassembled WGS sequence"/>
</dbReference>
<proteinExistence type="predicted"/>
<dbReference type="EMBL" id="LPUR01000001">
    <property type="protein sequence ID" value="KXH85211.1"/>
    <property type="molecule type" value="Genomic_DNA"/>
</dbReference>
<dbReference type="Proteomes" id="UP000070513">
    <property type="component" value="Unassembled WGS sequence"/>
</dbReference>
<evidence type="ECO:0000313" key="1">
    <source>
        <dbReference type="EMBL" id="KXH85211.1"/>
    </source>
</evidence>
<accession>A0A135WJY5</accession>
<gene>
    <name evidence="2" type="ORF">ACKW6Q_00835</name>
    <name evidence="1" type="ORF">AU378_05525</name>
</gene>
<reference evidence="2 4" key="4">
    <citation type="submission" date="2024-12" db="EMBL/GenBank/DDBJ databases">
        <title>Draft genome sequence of Chryseobacterium kwangjuense AG447.</title>
        <authorList>
            <person name="Cheptsov V.S."/>
            <person name="Belov A."/>
            <person name="Zavarzina A.G."/>
        </authorList>
    </citation>
    <scope>NUCLEOTIDE SEQUENCE [LARGE SCALE GENOMIC DNA]</scope>
    <source>
        <strain evidence="2 4">AG447</strain>
    </source>
</reference>
<dbReference type="RefSeq" id="WP_062648816.1">
    <property type="nucleotide sequence ID" value="NZ_JBJXVJ010000001.1"/>
</dbReference>
<reference evidence="1" key="2">
    <citation type="submission" date="2015-12" db="EMBL/GenBank/DDBJ databases">
        <authorList>
            <person name="Shamseldin A."/>
            <person name="Moawad H."/>
            <person name="Abd El-Rahim W.M."/>
            <person name="Sadowsky M.J."/>
        </authorList>
    </citation>
    <scope>NUCLEOTIDE SEQUENCE</scope>
    <source>
        <strain evidence="1">KJ1R5</strain>
    </source>
</reference>
<comment type="caution">
    <text evidence="1">The sequence shown here is derived from an EMBL/GenBank/DDBJ whole genome shotgun (WGS) entry which is preliminary data.</text>
</comment>
<dbReference type="EMBL" id="JBJXVJ010000001">
    <property type="protein sequence ID" value="MFN1215502.1"/>
    <property type="molecule type" value="Genomic_DNA"/>
</dbReference>
<keyword evidence="4" id="KW-1185">Reference proteome</keyword>
<name>A0A135WJY5_9FLAO</name>
<dbReference type="NCBIfam" id="NF033738">
    <property type="entry name" value="microvirid_RiPP"/>
    <property type="match status" value="1"/>
</dbReference>
<evidence type="ECO:0000313" key="3">
    <source>
        <dbReference type="Proteomes" id="UP000070513"/>
    </source>
</evidence>
<reference evidence="1 3" key="3">
    <citation type="journal article" date="2016" name="Genome Announc.">
        <title>Draft Genome Sequence of a Biocontrol Rhizobacterium, Chryseobacterium kwangjuense Strain KJ1R5, Isolated from Pepper (Capsicum annuum).</title>
        <authorList>
            <person name="Jeong J.J."/>
            <person name="Park H."/>
            <person name="Park B.H."/>
            <person name="Mannaa M."/>
            <person name="Sang M.K."/>
            <person name="Choi I.G."/>
            <person name="Kim K.D."/>
        </authorList>
    </citation>
    <scope>NUCLEOTIDE SEQUENCE [LARGE SCALE GENOMIC DNA]</scope>
    <source>
        <strain evidence="1 3">KJ1R5</strain>
    </source>
</reference>
<sequence>MEKKNSKKPFFASFLEKQINDPEKIQGGGITTPTTDVLTVPQRDVVTTSPFLDNATSQLRDQVVTMKYPSDSDESGELEVL</sequence>
<dbReference type="OrthoDB" id="678197at2"/>
<dbReference type="Pfam" id="PF12559">
    <property type="entry name" value="Inhibitor_I10"/>
    <property type="match status" value="1"/>
</dbReference>
<protein>
    <submittedName>
        <fullName evidence="2">Microviridin/marinostatin family tricyclic proteinase inhibitor</fullName>
    </submittedName>
</protein>
<dbReference type="InterPro" id="IPR022217">
    <property type="entry name" value="Prot_inh_I10_marinostatin"/>
</dbReference>
<dbReference type="AlphaFoldDB" id="A0A135WJY5"/>